<dbReference type="OrthoDB" id="9811718at2"/>
<evidence type="ECO:0000256" key="2">
    <source>
        <dbReference type="ARBA" id="ARBA00022692"/>
    </source>
</evidence>
<dbReference type="AlphaFoldDB" id="A0A2S7IM16"/>
<evidence type="ECO:0000313" key="9">
    <source>
        <dbReference type="Proteomes" id="UP000239590"/>
    </source>
</evidence>
<evidence type="ECO:0000256" key="5">
    <source>
        <dbReference type="HAMAP-Rule" id="MF_00445"/>
    </source>
</evidence>
<evidence type="ECO:0000313" key="8">
    <source>
        <dbReference type="EMBL" id="PQA58686.1"/>
    </source>
</evidence>
<feature type="transmembrane region" description="Helical" evidence="5">
    <location>
        <begin position="454"/>
        <end position="474"/>
    </location>
</feature>
<accession>A0A2S7IM16</accession>
<feature type="transmembrane region" description="Helical" evidence="5">
    <location>
        <begin position="413"/>
        <end position="434"/>
    </location>
</feature>
<comment type="similarity">
    <text evidence="5">Belongs to the complex I subunit 2 family.</text>
</comment>
<comment type="caution">
    <text evidence="8">The sequence shown here is derived from an EMBL/GenBank/DDBJ whole genome shotgun (WGS) entry which is preliminary data.</text>
</comment>
<reference evidence="9" key="1">
    <citation type="submission" date="2018-02" db="EMBL/GenBank/DDBJ databases">
        <title>Genome sequencing of Solimonas sp. HR-BB.</title>
        <authorList>
            <person name="Lee Y."/>
            <person name="Jeon C.O."/>
        </authorList>
    </citation>
    <scope>NUCLEOTIDE SEQUENCE [LARGE SCALE GENOMIC DNA]</scope>
    <source>
        <strain evidence="9">HR-U</strain>
    </source>
</reference>
<feature type="transmembrane region" description="Helical" evidence="5">
    <location>
        <begin position="112"/>
        <end position="131"/>
    </location>
</feature>
<dbReference type="EC" id="7.1.1.-" evidence="5"/>
<gene>
    <name evidence="5" type="primary">nuoN</name>
    <name evidence="8" type="ORF">C5O19_03205</name>
</gene>
<feature type="transmembrane region" description="Helical" evidence="5">
    <location>
        <begin position="372"/>
        <end position="393"/>
    </location>
</feature>
<feature type="transmembrane region" description="Helical" evidence="5">
    <location>
        <begin position="167"/>
        <end position="189"/>
    </location>
</feature>
<dbReference type="GO" id="GO:0005886">
    <property type="term" value="C:plasma membrane"/>
    <property type="evidence" value="ECO:0007669"/>
    <property type="project" value="UniProtKB-SubCell"/>
</dbReference>
<dbReference type="EMBL" id="PTRA01000001">
    <property type="protein sequence ID" value="PQA58686.1"/>
    <property type="molecule type" value="Genomic_DNA"/>
</dbReference>
<dbReference type="PANTHER" id="PTHR22773">
    <property type="entry name" value="NADH DEHYDROGENASE"/>
    <property type="match status" value="1"/>
</dbReference>
<feature type="transmembrane region" description="Helical" evidence="5">
    <location>
        <begin position="301"/>
        <end position="320"/>
    </location>
</feature>
<dbReference type="Pfam" id="PF00361">
    <property type="entry name" value="Proton_antipo_M"/>
    <property type="match status" value="1"/>
</dbReference>
<feature type="transmembrane region" description="Helical" evidence="5">
    <location>
        <begin position="273"/>
        <end position="294"/>
    </location>
</feature>
<evidence type="ECO:0000256" key="4">
    <source>
        <dbReference type="ARBA" id="ARBA00023136"/>
    </source>
</evidence>
<evidence type="ECO:0000256" key="6">
    <source>
        <dbReference type="RuleBase" id="RU000320"/>
    </source>
</evidence>
<comment type="function">
    <text evidence="5">NDH-1 shuttles electrons from NADH, via FMN and iron-sulfur (Fe-S) centers, to quinones in the respiratory chain. The immediate electron acceptor for the enzyme in this species is believed to be a menaquinone. Couples the redox reaction to proton translocation (for every two electrons transferred, four hydrogen ions are translocated across the cytoplasmic membrane), and thus conserves the redox energy in a proton gradient.</text>
</comment>
<evidence type="ECO:0000256" key="1">
    <source>
        <dbReference type="ARBA" id="ARBA00004127"/>
    </source>
</evidence>
<evidence type="ECO:0000259" key="7">
    <source>
        <dbReference type="Pfam" id="PF00361"/>
    </source>
</evidence>
<dbReference type="GO" id="GO:0050136">
    <property type="term" value="F:NADH dehydrogenase (quinone) (non-electrogenic) activity"/>
    <property type="evidence" value="ECO:0007669"/>
    <property type="project" value="UniProtKB-UniRule"/>
</dbReference>
<name>A0A2S7IM16_9BACT</name>
<keyword evidence="5" id="KW-0874">Quinone</keyword>
<feature type="transmembrane region" description="Helical" evidence="5">
    <location>
        <begin position="246"/>
        <end position="267"/>
    </location>
</feature>
<feature type="transmembrane region" description="Helical" evidence="5">
    <location>
        <begin position="46"/>
        <end position="66"/>
    </location>
</feature>
<dbReference type="InterPro" id="IPR001750">
    <property type="entry name" value="ND/Mrp_TM"/>
</dbReference>
<dbReference type="RefSeq" id="WP_104709879.1">
    <property type="nucleotide sequence ID" value="NZ_PTRA01000001.1"/>
</dbReference>
<keyword evidence="2 5" id="KW-0812">Transmembrane</keyword>
<dbReference type="Proteomes" id="UP000239590">
    <property type="component" value="Unassembled WGS sequence"/>
</dbReference>
<dbReference type="GO" id="GO:0012505">
    <property type="term" value="C:endomembrane system"/>
    <property type="evidence" value="ECO:0007669"/>
    <property type="project" value="UniProtKB-SubCell"/>
</dbReference>
<comment type="catalytic activity">
    <reaction evidence="5">
        <text>a quinone + NADH + 5 H(+)(in) = a quinol + NAD(+) + 4 H(+)(out)</text>
        <dbReference type="Rhea" id="RHEA:57888"/>
        <dbReference type="ChEBI" id="CHEBI:15378"/>
        <dbReference type="ChEBI" id="CHEBI:24646"/>
        <dbReference type="ChEBI" id="CHEBI:57540"/>
        <dbReference type="ChEBI" id="CHEBI:57945"/>
        <dbReference type="ChEBI" id="CHEBI:132124"/>
    </reaction>
</comment>
<keyword evidence="5" id="KW-1003">Cell membrane</keyword>
<dbReference type="HAMAP" id="MF_00445">
    <property type="entry name" value="NDH1_NuoN_1"/>
    <property type="match status" value="1"/>
</dbReference>
<keyword evidence="5" id="KW-0520">NAD</keyword>
<keyword evidence="4 5" id="KW-0472">Membrane</keyword>
<dbReference type="GO" id="GO:0008137">
    <property type="term" value="F:NADH dehydrogenase (ubiquinone) activity"/>
    <property type="evidence" value="ECO:0007669"/>
    <property type="project" value="InterPro"/>
</dbReference>
<feature type="transmembrane region" description="Helical" evidence="5">
    <location>
        <begin position="86"/>
        <end position="105"/>
    </location>
</feature>
<comment type="subcellular location">
    <subcellularLocation>
        <location evidence="5">Cell membrane</location>
        <topology evidence="5">Multi-pass membrane protein</topology>
    </subcellularLocation>
    <subcellularLocation>
        <location evidence="1">Endomembrane system</location>
        <topology evidence="1">Multi-pass membrane protein</topology>
    </subcellularLocation>
    <subcellularLocation>
        <location evidence="6">Membrane</location>
        <topology evidence="6">Multi-pass membrane protein</topology>
    </subcellularLocation>
</comment>
<dbReference type="GO" id="GO:0042773">
    <property type="term" value="P:ATP synthesis coupled electron transport"/>
    <property type="evidence" value="ECO:0007669"/>
    <property type="project" value="InterPro"/>
</dbReference>
<organism evidence="8 9">
    <name type="scientific">Siphonobacter curvatus</name>
    <dbReference type="NCBI Taxonomy" id="2094562"/>
    <lineage>
        <taxon>Bacteria</taxon>
        <taxon>Pseudomonadati</taxon>
        <taxon>Bacteroidota</taxon>
        <taxon>Cytophagia</taxon>
        <taxon>Cytophagales</taxon>
        <taxon>Cytophagaceae</taxon>
        <taxon>Siphonobacter</taxon>
    </lineage>
</organism>
<keyword evidence="3 5" id="KW-1133">Transmembrane helix</keyword>
<keyword evidence="5" id="KW-0813">Transport</keyword>
<sequence length="488" mass="53471">MLQKLDHILASLSGFTPEVWLVVAFVGIITWDLIAPEVHAESRGGFFHGLTFLAFAFLGVLLVQQWQIQPRGVLFGSMLRLDDRAIFFKLLVTLTALITILHSWVTGRRWSGEFFSVLVGTVFGLLVLSMATNLLMVYLSLEVVSISSYILTALRGDRKSSEGGMKYVLFGSVASALMLYGMSLLYGLTSTLDFTNPSFSRALLETDPLVSASAILLAISGLLFKVSAVPFQVWNPDVYEAADTPVVSFFSVAPKAVAFLVLMRLFSVLPLNFQPVLAVLSLATITVGNFSALWQTEAKRLMAYSSIAQSGFVLVGLVAFSELGQQTATFYLGSYVFASMACFLLIDILSTSRSKNEVPIQSFSGVGRQQPLPAILLSIAFISLVGLPLTVGFSAKLLIFSSLWEAYQHTNASLFLVLFVFGLLNTAVSLAFYVKIPYALFFKTAEPGQPLVSLRWPQVILALVLVIPIIALFLRTDWLMNWIAGFVN</sequence>
<feature type="domain" description="NADH:quinone oxidoreductase/Mrp antiporter transmembrane" evidence="7">
    <location>
        <begin position="131"/>
        <end position="421"/>
    </location>
</feature>
<keyword evidence="9" id="KW-1185">Reference proteome</keyword>
<dbReference type="GO" id="GO:0048038">
    <property type="term" value="F:quinone binding"/>
    <property type="evidence" value="ECO:0007669"/>
    <property type="project" value="UniProtKB-KW"/>
</dbReference>
<feature type="transmembrane region" description="Helical" evidence="5">
    <location>
        <begin position="12"/>
        <end position="34"/>
    </location>
</feature>
<proteinExistence type="inferred from homology"/>
<keyword evidence="5" id="KW-1278">Translocase</keyword>
<feature type="transmembrane region" description="Helical" evidence="5">
    <location>
        <begin position="209"/>
        <end position="234"/>
    </location>
</feature>
<dbReference type="InterPro" id="IPR010096">
    <property type="entry name" value="NADH-Q_OxRdtase_suN/2"/>
</dbReference>
<comment type="subunit">
    <text evidence="5">NDH-1 is composed of 14 different subunits. Subunits NuoA, H, J, K, L, M, N constitute the membrane sector of the complex.</text>
</comment>
<protein>
    <recommendedName>
        <fullName evidence="5">NADH-quinone oxidoreductase subunit N</fullName>
        <ecNumber evidence="5">7.1.1.-</ecNumber>
    </recommendedName>
    <alternativeName>
        <fullName evidence="5">NADH dehydrogenase I subunit N</fullName>
    </alternativeName>
    <alternativeName>
        <fullName evidence="5">NDH-1 subunit N</fullName>
    </alternativeName>
</protein>
<feature type="transmembrane region" description="Helical" evidence="5">
    <location>
        <begin position="332"/>
        <end position="351"/>
    </location>
</feature>
<evidence type="ECO:0000256" key="3">
    <source>
        <dbReference type="ARBA" id="ARBA00022989"/>
    </source>
</evidence>